<comment type="caution">
    <text evidence="4">The sequence shown here is derived from an EMBL/GenBank/DDBJ whole genome shotgun (WGS) entry which is preliminary data.</text>
</comment>
<gene>
    <name evidence="4" type="ORF">EDD58_104152</name>
</gene>
<accession>A0A4R3L3Q1</accession>
<feature type="transmembrane region" description="Helical" evidence="2">
    <location>
        <begin position="274"/>
        <end position="292"/>
    </location>
</feature>
<feature type="domain" description="PPM-type phosphatase" evidence="3">
    <location>
        <begin position="587"/>
        <end position="797"/>
    </location>
</feature>
<feature type="transmembrane region" description="Helical" evidence="2">
    <location>
        <begin position="120"/>
        <end position="139"/>
    </location>
</feature>
<reference evidence="4 5" key="1">
    <citation type="submission" date="2019-03" db="EMBL/GenBank/DDBJ databases">
        <title>Genomic Encyclopedia of Type Strains, Phase IV (KMG-IV): sequencing the most valuable type-strain genomes for metagenomic binning, comparative biology and taxonomic classification.</title>
        <authorList>
            <person name="Goeker M."/>
        </authorList>
    </citation>
    <scope>NUCLEOTIDE SEQUENCE [LARGE SCALE GENOMIC DNA]</scope>
    <source>
        <strain evidence="4 5">DSM 45707</strain>
    </source>
</reference>
<feature type="transmembrane region" description="Helical" evidence="2">
    <location>
        <begin position="188"/>
        <end position="207"/>
    </location>
</feature>
<keyword evidence="1" id="KW-0378">Hydrolase</keyword>
<evidence type="ECO:0000313" key="4">
    <source>
        <dbReference type="EMBL" id="TCS94283.1"/>
    </source>
</evidence>
<dbReference type="RefSeq" id="WP_165875910.1">
    <property type="nucleotide sequence ID" value="NZ_SMAG01000004.1"/>
</dbReference>
<dbReference type="InterPro" id="IPR036457">
    <property type="entry name" value="PPM-type-like_dom_sf"/>
</dbReference>
<dbReference type="Pfam" id="PF07228">
    <property type="entry name" value="SpoIIE"/>
    <property type="match status" value="1"/>
</dbReference>
<dbReference type="Proteomes" id="UP000294937">
    <property type="component" value="Unassembled WGS sequence"/>
</dbReference>
<dbReference type="InterPro" id="IPR052016">
    <property type="entry name" value="Bact_Sigma-Reg"/>
</dbReference>
<feature type="transmembrane region" description="Helical" evidence="2">
    <location>
        <begin position="151"/>
        <end position="176"/>
    </location>
</feature>
<dbReference type="AlphaFoldDB" id="A0A4R3L3Q1"/>
<evidence type="ECO:0000256" key="1">
    <source>
        <dbReference type="ARBA" id="ARBA00022801"/>
    </source>
</evidence>
<feature type="transmembrane region" description="Helical" evidence="2">
    <location>
        <begin position="84"/>
        <end position="108"/>
    </location>
</feature>
<dbReference type="InterPro" id="IPR045768">
    <property type="entry name" value="SpoIIE_N"/>
</dbReference>
<dbReference type="EMBL" id="SMAG01000004">
    <property type="protein sequence ID" value="TCS94283.1"/>
    <property type="molecule type" value="Genomic_DNA"/>
</dbReference>
<feature type="transmembrane region" description="Helical" evidence="2">
    <location>
        <begin position="251"/>
        <end position="268"/>
    </location>
</feature>
<dbReference type="GO" id="GO:0004722">
    <property type="term" value="F:protein serine/threonine phosphatase activity"/>
    <property type="evidence" value="ECO:0007669"/>
    <property type="project" value="InterPro"/>
</dbReference>
<keyword evidence="5" id="KW-1185">Reference proteome</keyword>
<dbReference type="PROSITE" id="PS51746">
    <property type="entry name" value="PPM_2"/>
    <property type="match status" value="1"/>
</dbReference>
<dbReference type="Gene3D" id="3.60.40.10">
    <property type="entry name" value="PPM-type phosphatase domain"/>
    <property type="match status" value="1"/>
</dbReference>
<dbReference type="Pfam" id="PF19732">
    <property type="entry name" value="SpoIIE_N"/>
    <property type="match status" value="1"/>
</dbReference>
<evidence type="ECO:0000256" key="2">
    <source>
        <dbReference type="SAM" id="Phobius"/>
    </source>
</evidence>
<sequence length="822" mass="91653">MQETVQKGKWLGWMKKKQPTWNTIRQRRWFDQMIYKWNLPVIGMGFLLGRATILDSVSPFAIAYLAVIFHLARKQWLAVMGSLILGAVTVNTQHAIHIAVALICVLFMQKVFQWMGKGQISYAPFVVGLSSGVAHLLRISDYQTFDWYQGLLIGVDLILSFILTFIFVHSLPIFTVRKKRISLRHEEIVCLVILVGSVLTGAMGMTVGDLSVAHVLSRYFILVLALVGGGLLGSSMGVVTGLILSLSNPEAILQISLLAFAGLLAGLFKEGRRIGVSIGFMLGSVILTLYDGGTSAVWMSSKESLIAIAFFMITPGLLFQMIERYIPGTLENQNAQQEYIKRLRDVTAAKVEQFRELFQELSFSFREDPGKHRQEDEDQVEQILSQVISQSCQGCRKYEACWEQNVMKTYQGMTDLMALVETDGKSQPVSAPPLWENYCVRPNQVIESIQEQYLDLEQHIFWREKMKESRRLVSDQLAGMAEVMSKLAGEIRHETQVLSAQEEQIHESLEELGLSITRVDIINLEEGKVEIEVVMPHRDGLDECRKLVAPLLTEILGEPIQVFRKVVTDGSPSATITLGSAQRFELKTGAATAAKGGGFVSGDSYCYMNLGTGKYAVALSDGMGNGKRAQDESNAALKLLRRLLQSGMSEDRTVDTVNSILSLRTADEMFATVDLAMVDLNTAHGRFMKVGSTPGFIKRGNQVHMVSAANPPIGILKEIDIDPIEMQLEPGDLVIMMTDGIYDAPRHTQNKDAFIKRMITEIDTKDPQDFADLLLEKVVRHREGNIGDDMTVVVSKVERHAPEWSTIRLPGVHRIERSQPAI</sequence>
<feature type="transmembrane region" description="Helical" evidence="2">
    <location>
        <begin position="53"/>
        <end position="72"/>
    </location>
</feature>
<dbReference type="PANTHER" id="PTHR43156:SF2">
    <property type="entry name" value="STAGE II SPORULATION PROTEIN E"/>
    <property type="match status" value="1"/>
</dbReference>
<proteinExistence type="predicted"/>
<dbReference type="InterPro" id="IPR001932">
    <property type="entry name" value="PPM-type_phosphatase-like_dom"/>
</dbReference>
<dbReference type="SUPFAM" id="SSF81606">
    <property type="entry name" value="PP2C-like"/>
    <property type="match status" value="1"/>
</dbReference>
<dbReference type="SMART" id="SM00331">
    <property type="entry name" value="PP2C_SIG"/>
    <property type="match status" value="1"/>
</dbReference>
<keyword evidence="2" id="KW-0472">Membrane</keyword>
<evidence type="ECO:0000259" key="3">
    <source>
        <dbReference type="PROSITE" id="PS51746"/>
    </source>
</evidence>
<keyword evidence="2" id="KW-1133">Transmembrane helix</keyword>
<protein>
    <submittedName>
        <fullName evidence="4">Stage II sporulation protein E</fullName>
    </submittedName>
</protein>
<keyword evidence="2" id="KW-0812">Transmembrane</keyword>
<dbReference type="InterPro" id="IPR014221">
    <property type="entry name" value="SpoII_E"/>
</dbReference>
<dbReference type="SMART" id="SM00332">
    <property type="entry name" value="PP2Cc"/>
    <property type="match status" value="1"/>
</dbReference>
<evidence type="ECO:0000313" key="5">
    <source>
        <dbReference type="Proteomes" id="UP000294937"/>
    </source>
</evidence>
<name>A0A4R3L3Q1_9BACL</name>
<feature type="transmembrane region" description="Helical" evidence="2">
    <location>
        <begin position="219"/>
        <end position="244"/>
    </location>
</feature>
<dbReference type="NCBIfam" id="TIGR02865">
    <property type="entry name" value="spore_II_E"/>
    <property type="match status" value="1"/>
</dbReference>
<organism evidence="4 5">
    <name type="scientific">Hazenella coriacea</name>
    <dbReference type="NCBI Taxonomy" id="1179467"/>
    <lineage>
        <taxon>Bacteria</taxon>
        <taxon>Bacillati</taxon>
        <taxon>Bacillota</taxon>
        <taxon>Bacilli</taxon>
        <taxon>Bacillales</taxon>
        <taxon>Thermoactinomycetaceae</taxon>
        <taxon>Hazenella</taxon>
    </lineage>
</organism>
<feature type="transmembrane region" description="Helical" evidence="2">
    <location>
        <begin position="304"/>
        <end position="322"/>
    </location>
</feature>
<dbReference type="PANTHER" id="PTHR43156">
    <property type="entry name" value="STAGE II SPORULATION PROTEIN E-RELATED"/>
    <property type="match status" value="1"/>
</dbReference>